<dbReference type="EMBL" id="DF237915">
    <property type="protein sequence ID" value="GAQ92285.1"/>
    <property type="molecule type" value="Genomic_DNA"/>
</dbReference>
<feature type="compositionally biased region" description="Acidic residues" evidence="1">
    <location>
        <begin position="87"/>
        <end position="105"/>
    </location>
</feature>
<name>A0A1Y1IN01_KLENI</name>
<gene>
    <name evidence="2" type="ORF">KFL_009660025</name>
</gene>
<feature type="region of interest" description="Disordered" evidence="1">
    <location>
        <begin position="75"/>
        <end position="150"/>
    </location>
</feature>
<reference evidence="2 3" key="1">
    <citation type="journal article" date="2014" name="Nat. Commun.">
        <title>Klebsormidium flaccidum genome reveals primary factors for plant terrestrial adaptation.</title>
        <authorList>
            <person name="Hori K."/>
            <person name="Maruyama F."/>
            <person name="Fujisawa T."/>
            <person name="Togashi T."/>
            <person name="Yamamoto N."/>
            <person name="Seo M."/>
            <person name="Sato S."/>
            <person name="Yamada T."/>
            <person name="Mori H."/>
            <person name="Tajima N."/>
            <person name="Moriyama T."/>
            <person name="Ikeuchi M."/>
            <person name="Watanabe M."/>
            <person name="Wada H."/>
            <person name="Kobayashi K."/>
            <person name="Saito M."/>
            <person name="Masuda T."/>
            <person name="Sasaki-Sekimoto Y."/>
            <person name="Mashiguchi K."/>
            <person name="Awai K."/>
            <person name="Shimojima M."/>
            <person name="Masuda S."/>
            <person name="Iwai M."/>
            <person name="Nobusawa T."/>
            <person name="Narise T."/>
            <person name="Kondo S."/>
            <person name="Saito H."/>
            <person name="Sato R."/>
            <person name="Murakawa M."/>
            <person name="Ihara Y."/>
            <person name="Oshima-Yamada Y."/>
            <person name="Ohtaka K."/>
            <person name="Satoh M."/>
            <person name="Sonobe K."/>
            <person name="Ishii M."/>
            <person name="Ohtani R."/>
            <person name="Kanamori-Sato M."/>
            <person name="Honoki R."/>
            <person name="Miyazaki D."/>
            <person name="Mochizuki H."/>
            <person name="Umetsu J."/>
            <person name="Higashi K."/>
            <person name="Shibata D."/>
            <person name="Kamiya Y."/>
            <person name="Sato N."/>
            <person name="Nakamura Y."/>
            <person name="Tabata S."/>
            <person name="Ida S."/>
            <person name="Kurokawa K."/>
            <person name="Ohta H."/>
        </authorList>
    </citation>
    <scope>NUCLEOTIDE SEQUENCE [LARGE SCALE GENOMIC DNA]</scope>
    <source>
        <strain evidence="2 3">NIES-2285</strain>
    </source>
</reference>
<accession>A0A1Y1IN01</accession>
<dbReference type="AlphaFoldDB" id="A0A1Y1IN01"/>
<feature type="compositionally biased region" description="Basic residues" evidence="1">
    <location>
        <begin position="133"/>
        <end position="142"/>
    </location>
</feature>
<proteinExistence type="predicted"/>
<organism evidence="2 3">
    <name type="scientific">Klebsormidium nitens</name>
    <name type="common">Green alga</name>
    <name type="synonym">Ulothrix nitens</name>
    <dbReference type="NCBI Taxonomy" id="105231"/>
    <lineage>
        <taxon>Eukaryota</taxon>
        <taxon>Viridiplantae</taxon>
        <taxon>Streptophyta</taxon>
        <taxon>Klebsormidiophyceae</taxon>
        <taxon>Klebsormidiales</taxon>
        <taxon>Klebsormidiaceae</taxon>
        <taxon>Klebsormidium</taxon>
    </lineage>
</organism>
<keyword evidence="3" id="KW-1185">Reference proteome</keyword>
<evidence type="ECO:0000313" key="3">
    <source>
        <dbReference type="Proteomes" id="UP000054558"/>
    </source>
</evidence>
<evidence type="ECO:0000313" key="2">
    <source>
        <dbReference type="EMBL" id="GAQ92285.1"/>
    </source>
</evidence>
<sequence length="297" mass="32516">MYSPSVEAGVNFDEAWFHSKYLYMCKKSTTARAVWQASLRVRQTKSPVVHCFVQSGISVRLDGARVVPLAHAEGLESAAASPTQSELDQDAEDDVSPEAQSDDDDRERLDEQVASGVPLEVPRRAKLAATNRHGSRCKKGKGKGGQPGLFPPPLRVTTAETLQFLQACSLRTTVAWRRVPSRFESGRGTVRLVEDGPLFRTLGHTEAERRNSDAGLLQEFQMQVAKAGHVVNVEPYIEPAQKVRRSGGLTQEAYDVIGARTLGFAEYKELASLRNVGRDRGTQRVDVTAGLASTPLD</sequence>
<evidence type="ECO:0000256" key="1">
    <source>
        <dbReference type="SAM" id="MobiDB-lite"/>
    </source>
</evidence>
<dbReference type="Proteomes" id="UP000054558">
    <property type="component" value="Unassembled WGS sequence"/>
</dbReference>
<protein>
    <submittedName>
        <fullName evidence="2">Uncharacterized protein</fullName>
    </submittedName>
</protein>
<dbReference type="OrthoDB" id="245563at2759"/>